<dbReference type="SUPFAM" id="SSF52799">
    <property type="entry name" value="(Phosphotyrosine protein) phosphatases II"/>
    <property type="match status" value="1"/>
</dbReference>
<evidence type="ECO:0000259" key="8">
    <source>
        <dbReference type="PROSITE" id="PS51182"/>
    </source>
</evidence>
<keyword evidence="3" id="KW-0378">Hydrolase</keyword>
<accession>A0A078BAG9</accession>
<dbReference type="GO" id="GO:0004725">
    <property type="term" value="F:protein tyrosine phosphatase activity"/>
    <property type="evidence" value="ECO:0007669"/>
    <property type="project" value="InterPro"/>
</dbReference>
<dbReference type="PROSITE" id="PS51182">
    <property type="entry name" value="C2_TENSIN"/>
    <property type="match status" value="1"/>
</dbReference>
<feature type="domain" description="Phosphatase tensin-type" evidence="7">
    <location>
        <begin position="13"/>
        <end position="147"/>
    </location>
</feature>
<dbReference type="PANTHER" id="PTHR12305">
    <property type="entry name" value="PHOSPHATASE WITH HOMOLOGY TO TENSIN"/>
    <property type="match status" value="1"/>
</dbReference>
<dbReference type="GO" id="GO:0042995">
    <property type="term" value="C:cell projection"/>
    <property type="evidence" value="ECO:0007669"/>
    <property type="project" value="UniProtKB-SubCell"/>
</dbReference>
<keyword evidence="4" id="KW-0966">Cell projection</keyword>
<dbReference type="Pfam" id="PF10409">
    <property type="entry name" value="PTEN_C2"/>
    <property type="match status" value="1"/>
</dbReference>
<evidence type="ECO:0000256" key="2">
    <source>
        <dbReference type="ARBA" id="ARBA00007881"/>
    </source>
</evidence>
<dbReference type="InParanoid" id="A0A078BAG9"/>
<dbReference type="InterPro" id="IPR000242">
    <property type="entry name" value="PTP_cat"/>
</dbReference>
<dbReference type="PANTHER" id="PTHR12305:SF60">
    <property type="entry name" value="PHOSPHATIDYLINOSITOL 3,4,5-TRISPHOSPHATE 3-PHOSPHATASE TPTE2-RELATED"/>
    <property type="match status" value="1"/>
</dbReference>
<dbReference type="InterPro" id="IPR016130">
    <property type="entry name" value="Tyr_Pase_AS"/>
</dbReference>
<dbReference type="SMART" id="SM00404">
    <property type="entry name" value="PTPc_motif"/>
    <property type="match status" value="1"/>
</dbReference>
<dbReference type="InterPro" id="IPR000387">
    <property type="entry name" value="Tyr_Pase_dom"/>
</dbReference>
<sequence length="602" mass="71783">MDWLRKIVSGKRRRFQDNHFDLDITYVTHRILAMSFPACGVEQMYRNNISEWEDHHSPALHILFEACESMYRFLKQDPSNVVVVHCNAGKGRTGTLISCFLIYSGLSDNAKDAMTYYGWKRFSHGRGVTQPSQIRYVYYFEQVYKKQVKSPVLKQPKQITIHTIPLVSKKGHCKPYIEILNGTDFQTIWTNKNSKNLAKYKFKETQYDYKFEFIYYRKQSMTTLIDDKLMLSSDLYFRIKHLGGIKNKLICRFALNPAFIFDNTIFLTKKTVDPDKIQRSPMYSKDFKIEIQFVDVCINCKSTNIIEKQCNECLFMMGQDKEYWKFGMRQKHIRKRLIQIMMRVKTQTIIKLRIVLISIYQEDVKSFGQFNSESFDAATRLRSTKLERLEFLTEGDFQYVYVNDDEDDEEEMKMHTNPRNRISTKLKIIGPGESLIKDEQFEFSNQSTLLSSIKNCEVEYERGRQYAVRQLSRQEIMLNDYLKDNTPMIKQQSMLEKKDSDKFEVPLYIPMLQKKSKSASHKQDKYYKNKRKQQGPQTKYRQKLEMMVRTRNAVYFKSNSNQFHRQITREIDYDLQRVKTITFQDQEDMFEQNLAIYQQLRE</sequence>
<dbReference type="Gene3D" id="3.90.190.10">
    <property type="entry name" value="Protein tyrosine phosphatase superfamily"/>
    <property type="match status" value="1"/>
</dbReference>
<evidence type="ECO:0000256" key="4">
    <source>
        <dbReference type="ARBA" id="ARBA00023273"/>
    </source>
</evidence>
<comment type="similarity">
    <text evidence="2">Belongs to the PTEN phosphatase protein family.</text>
</comment>
<dbReference type="Pfam" id="PF22784">
    <property type="entry name" value="PTP-SAK"/>
    <property type="match status" value="1"/>
</dbReference>
<feature type="domain" description="Tyrosine specific protein phosphatases" evidence="6">
    <location>
        <begin position="68"/>
        <end position="135"/>
    </location>
</feature>
<dbReference type="InterPro" id="IPR014020">
    <property type="entry name" value="Tensin_C2-dom"/>
</dbReference>
<dbReference type="SMART" id="SM01326">
    <property type="entry name" value="PTEN_C2"/>
    <property type="match status" value="1"/>
</dbReference>
<evidence type="ECO:0000259" key="6">
    <source>
        <dbReference type="PROSITE" id="PS50056"/>
    </source>
</evidence>
<dbReference type="InterPro" id="IPR029021">
    <property type="entry name" value="Prot-tyrosine_phosphatase-like"/>
</dbReference>
<evidence type="ECO:0000259" key="7">
    <source>
        <dbReference type="PROSITE" id="PS51181"/>
    </source>
</evidence>
<evidence type="ECO:0000313" key="10">
    <source>
        <dbReference type="Proteomes" id="UP000039865"/>
    </source>
</evidence>
<gene>
    <name evidence="9" type="primary">Contig16241.g17299</name>
    <name evidence="9" type="ORF">STYLEM_19393</name>
</gene>
<evidence type="ECO:0000313" key="9">
    <source>
        <dbReference type="EMBL" id="CDW90252.1"/>
    </source>
</evidence>
<dbReference type="PROSITE" id="PS00383">
    <property type="entry name" value="TYR_PHOSPHATASE_1"/>
    <property type="match status" value="1"/>
</dbReference>
<organism evidence="9 10">
    <name type="scientific">Stylonychia lemnae</name>
    <name type="common">Ciliate</name>
    <dbReference type="NCBI Taxonomy" id="5949"/>
    <lineage>
        <taxon>Eukaryota</taxon>
        <taxon>Sar</taxon>
        <taxon>Alveolata</taxon>
        <taxon>Ciliophora</taxon>
        <taxon>Intramacronucleata</taxon>
        <taxon>Spirotrichea</taxon>
        <taxon>Stichotrichia</taxon>
        <taxon>Sporadotrichida</taxon>
        <taxon>Oxytrichidae</taxon>
        <taxon>Stylonychinae</taxon>
        <taxon>Stylonychia</taxon>
    </lineage>
</organism>
<comment type="subcellular location">
    <subcellularLocation>
        <location evidence="1">Cell projection</location>
    </subcellularLocation>
</comment>
<dbReference type="SUPFAM" id="SSF49562">
    <property type="entry name" value="C2 domain (Calcium/lipid-binding domain, CaLB)"/>
    <property type="match status" value="1"/>
</dbReference>
<reference evidence="9 10" key="1">
    <citation type="submission" date="2014-06" db="EMBL/GenBank/DDBJ databases">
        <authorList>
            <person name="Swart Estienne"/>
        </authorList>
    </citation>
    <scope>NUCLEOTIDE SEQUENCE [LARGE SCALE GENOMIC DNA]</scope>
    <source>
        <strain evidence="9 10">130c</strain>
    </source>
</reference>
<dbReference type="GO" id="GO:0016314">
    <property type="term" value="F:phosphatidylinositol-3,4,5-trisphosphate 3-phosphatase activity"/>
    <property type="evidence" value="ECO:0007669"/>
    <property type="project" value="TreeGrafter"/>
</dbReference>
<proteinExistence type="inferred from homology"/>
<feature type="region of interest" description="Disordered" evidence="5">
    <location>
        <begin position="514"/>
        <end position="540"/>
    </location>
</feature>
<dbReference type="EMBL" id="CCKQ01018297">
    <property type="protein sequence ID" value="CDW90252.1"/>
    <property type="molecule type" value="Genomic_DNA"/>
</dbReference>
<evidence type="ECO:0000256" key="5">
    <source>
        <dbReference type="SAM" id="MobiDB-lite"/>
    </source>
</evidence>
<dbReference type="AlphaFoldDB" id="A0A078BAG9"/>
<dbReference type="InterPro" id="IPR057023">
    <property type="entry name" value="PTP-SAK"/>
</dbReference>
<dbReference type="OrthoDB" id="16692at2759"/>
<dbReference type="Gene3D" id="2.60.40.1110">
    <property type="match status" value="1"/>
</dbReference>
<dbReference type="InterPro" id="IPR029023">
    <property type="entry name" value="Tensin_phosphatase"/>
</dbReference>
<dbReference type="CDD" id="cd14497">
    <property type="entry name" value="PTP_PTEN-like"/>
    <property type="match status" value="1"/>
</dbReference>
<dbReference type="GO" id="GO:0005829">
    <property type="term" value="C:cytosol"/>
    <property type="evidence" value="ECO:0007669"/>
    <property type="project" value="TreeGrafter"/>
</dbReference>
<evidence type="ECO:0000256" key="1">
    <source>
        <dbReference type="ARBA" id="ARBA00004316"/>
    </source>
</evidence>
<dbReference type="PROSITE" id="PS50056">
    <property type="entry name" value="TYR_PHOSPHATASE_2"/>
    <property type="match status" value="1"/>
</dbReference>
<name>A0A078BAG9_STYLE</name>
<evidence type="ECO:0000256" key="3">
    <source>
        <dbReference type="ARBA" id="ARBA00022801"/>
    </source>
</evidence>
<dbReference type="InterPro" id="IPR035892">
    <property type="entry name" value="C2_domain_sf"/>
</dbReference>
<dbReference type="Proteomes" id="UP000039865">
    <property type="component" value="Unassembled WGS sequence"/>
</dbReference>
<feature type="domain" description="C2 tensin-type" evidence="8">
    <location>
        <begin position="151"/>
        <end position="296"/>
    </location>
</feature>
<dbReference type="InterPro" id="IPR003595">
    <property type="entry name" value="Tyr_Pase_cat"/>
</dbReference>
<dbReference type="PROSITE" id="PS51181">
    <property type="entry name" value="PPASE_TENSIN"/>
    <property type="match status" value="1"/>
</dbReference>
<protein>
    <submittedName>
        <fullName evidence="9">Phosphatidylinositol--trisphosphate 3-phosphatase</fullName>
    </submittedName>
</protein>
<dbReference type="PRINTS" id="PR00700">
    <property type="entry name" value="PRTYPHPHTASE"/>
</dbReference>
<keyword evidence="10" id="KW-1185">Reference proteome</keyword>
<dbReference type="InterPro" id="IPR051281">
    <property type="entry name" value="Dual-spec_lipid-protein_phosph"/>
</dbReference>